<sequence>MTALAVLRSAPGSFGLCSPPESHAVDDQTRNFVYKKAVDKHLLHGDSVSDDQIQAWADEAEAGYDLSKLPAPRRGRPPLGNGPTSVLTVRLDAETIAAPTARAEADGITTRSEAIRTAVREWAHVA</sequence>
<dbReference type="CDD" id="cd22231">
    <property type="entry name" value="RHH_NikR_HicB-like"/>
    <property type="match status" value="1"/>
</dbReference>
<dbReference type="Pfam" id="PF01402">
    <property type="entry name" value="RHH_1"/>
    <property type="match status" value="1"/>
</dbReference>
<evidence type="ECO:0000313" key="2">
    <source>
        <dbReference type="EMBL" id="SHE25066.1"/>
    </source>
</evidence>
<evidence type="ECO:0000313" key="3">
    <source>
        <dbReference type="Proteomes" id="UP000184291"/>
    </source>
</evidence>
<accession>A0A1M4RYL3</accession>
<dbReference type="STRING" id="1892869.ACGLYG10_1278"/>
<keyword evidence="3" id="KW-1185">Reference proteome</keyword>
<name>A0A1M4RYL3_9ACTO</name>
<dbReference type="Proteomes" id="UP000184291">
    <property type="component" value="Unassembled WGS sequence"/>
</dbReference>
<proteinExistence type="predicted"/>
<gene>
    <name evidence="2" type="ORF">ACGLYG10_1278</name>
</gene>
<dbReference type="EMBL" id="FQTT01000009">
    <property type="protein sequence ID" value="SHE25066.1"/>
    <property type="molecule type" value="Genomic_DNA"/>
</dbReference>
<feature type="domain" description="Ribbon-helix-helix protein CopG" evidence="1">
    <location>
        <begin position="86"/>
        <end position="122"/>
    </location>
</feature>
<dbReference type="InterPro" id="IPR002145">
    <property type="entry name" value="CopG"/>
</dbReference>
<evidence type="ECO:0000259" key="1">
    <source>
        <dbReference type="Pfam" id="PF01402"/>
    </source>
</evidence>
<reference evidence="3" key="1">
    <citation type="submission" date="2016-09" db="EMBL/GenBank/DDBJ databases">
        <authorList>
            <person name="Strepis N."/>
        </authorList>
    </citation>
    <scope>NUCLEOTIDE SEQUENCE [LARGE SCALE GENOMIC DNA]</scope>
</reference>
<organism evidence="2 3">
    <name type="scientific">Actinomyces glycerinitolerans</name>
    <dbReference type="NCBI Taxonomy" id="1892869"/>
    <lineage>
        <taxon>Bacteria</taxon>
        <taxon>Bacillati</taxon>
        <taxon>Actinomycetota</taxon>
        <taxon>Actinomycetes</taxon>
        <taxon>Actinomycetales</taxon>
        <taxon>Actinomycetaceae</taxon>
        <taxon>Actinomyces</taxon>
    </lineage>
</organism>
<dbReference type="AlphaFoldDB" id="A0A1M4RYL3"/>
<protein>
    <submittedName>
        <fullName evidence="2">Arc-type ribbon-helix-helix</fullName>
    </submittedName>
</protein>
<dbReference type="GO" id="GO:0006355">
    <property type="term" value="P:regulation of DNA-templated transcription"/>
    <property type="evidence" value="ECO:0007669"/>
    <property type="project" value="InterPro"/>
</dbReference>